<dbReference type="InterPro" id="IPR014776">
    <property type="entry name" value="4pyrrole_Mease_sub2"/>
</dbReference>
<dbReference type="PANTHER" id="PTHR46111">
    <property type="entry name" value="RIBOSOMAL RNA SMALL SUBUNIT METHYLTRANSFERASE I"/>
    <property type="match status" value="1"/>
</dbReference>
<dbReference type="AlphaFoldDB" id="A0A2J6WLE5"/>
<keyword evidence="2" id="KW-0698">rRNA processing</keyword>
<dbReference type="PANTHER" id="PTHR46111:SF1">
    <property type="entry name" value="RIBOSOMAL RNA SMALL SUBUNIT METHYLTRANSFERASE I"/>
    <property type="match status" value="1"/>
</dbReference>
<gene>
    <name evidence="7" type="ORF">C0187_04545</name>
</gene>
<dbReference type="RefSeq" id="WP_424604820.1">
    <property type="nucleotide sequence ID" value="NZ_JBNAVA010000001.1"/>
</dbReference>
<protein>
    <recommendedName>
        <fullName evidence="6">Tetrapyrrole methylase domain-containing protein</fullName>
    </recommendedName>
</protein>
<reference evidence="7 8" key="1">
    <citation type="submission" date="2018-01" db="EMBL/GenBank/DDBJ databases">
        <title>Metagenomic assembled genomes from two thermal pools in the Uzon Caldera, Kamchatka, Russia.</title>
        <authorList>
            <person name="Wilkins L."/>
            <person name="Ettinger C."/>
        </authorList>
    </citation>
    <scope>NUCLEOTIDE SEQUENCE [LARGE SCALE GENOMIC DNA]</scope>
    <source>
        <strain evidence="7">ZAV-05</strain>
    </source>
</reference>
<dbReference type="EMBL" id="PNIN01000046">
    <property type="protein sequence ID" value="PMP71089.1"/>
    <property type="molecule type" value="Genomic_DNA"/>
</dbReference>
<comment type="caution">
    <text evidence="7">The sequence shown here is derived from an EMBL/GenBank/DDBJ whole genome shotgun (WGS) entry which is preliminary data.</text>
</comment>
<evidence type="ECO:0000256" key="3">
    <source>
        <dbReference type="ARBA" id="ARBA00022603"/>
    </source>
</evidence>
<name>A0A2J6WLE5_9BACT</name>
<dbReference type="GO" id="GO:0032259">
    <property type="term" value="P:methylation"/>
    <property type="evidence" value="ECO:0007669"/>
    <property type="project" value="UniProtKB-KW"/>
</dbReference>
<dbReference type="InterPro" id="IPR008189">
    <property type="entry name" value="rRNA_ssu_MeTfrase_I"/>
</dbReference>
<evidence type="ECO:0000256" key="5">
    <source>
        <dbReference type="ARBA" id="ARBA00022691"/>
    </source>
</evidence>
<evidence type="ECO:0000256" key="1">
    <source>
        <dbReference type="ARBA" id="ARBA00022490"/>
    </source>
</evidence>
<dbReference type="Gene3D" id="3.30.950.10">
    <property type="entry name" value="Methyltransferase, Cobalt-precorrin-4 Transmethylase, Domain 2"/>
    <property type="match status" value="1"/>
</dbReference>
<evidence type="ECO:0000256" key="4">
    <source>
        <dbReference type="ARBA" id="ARBA00022679"/>
    </source>
</evidence>
<dbReference type="InterPro" id="IPR000878">
    <property type="entry name" value="4pyrrol_Mease"/>
</dbReference>
<evidence type="ECO:0000259" key="6">
    <source>
        <dbReference type="Pfam" id="PF00590"/>
    </source>
</evidence>
<dbReference type="GO" id="GO:0006364">
    <property type="term" value="P:rRNA processing"/>
    <property type="evidence" value="ECO:0007669"/>
    <property type="project" value="UniProtKB-KW"/>
</dbReference>
<dbReference type="Proteomes" id="UP000242881">
    <property type="component" value="Unassembled WGS sequence"/>
</dbReference>
<evidence type="ECO:0000256" key="2">
    <source>
        <dbReference type="ARBA" id="ARBA00022552"/>
    </source>
</evidence>
<dbReference type="GO" id="GO:0008168">
    <property type="term" value="F:methyltransferase activity"/>
    <property type="evidence" value="ECO:0007669"/>
    <property type="project" value="UniProtKB-KW"/>
</dbReference>
<keyword evidence="3" id="KW-0489">Methyltransferase</keyword>
<dbReference type="InterPro" id="IPR014777">
    <property type="entry name" value="4pyrrole_Mease_sub1"/>
</dbReference>
<dbReference type="SUPFAM" id="SSF53790">
    <property type="entry name" value="Tetrapyrrole methylase"/>
    <property type="match status" value="1"/>
</dbReference>
<dbReference type="Pfam" id="PF00590">
    <property type="entry name" value="TP_methylase"/>
    <property type="match status" value="1"/>
</dbReference>
<evidence type="ECO:0000313" key="7">
    <source>
        <dbReference type="EMBL" id="PMP71089.1"/>
    </source>
</evidence>
<dbReference type="Gene3D" id="3.40.1010.10">
    <property type="entry name" value="Cobalt-precorrin-4 Transmethylase, Domain 1"/>
    <property type="match status" value="1"/>
</dbReference>
<keyword evidence="1" id="KW-0963">Cytoplasm</keyword>
<keyword evidence="5" id="KW-0949">S-adenosyl-L-methionine</keyword>
<dbReference type="InterPro" id="IPR035996">
    <property type="entry name" value="4pyrrol_Methylase_sf"/>
</dbReference>
<evidence type="ECO:0000313" key="8">
    <source>
        <dbReference type="Proteomes" id="UP000242881"/>
    </source>
</evidence>
<accession>A0A2J6WLE5</accession>
<organism evidence="7 8">
    <name type="scientific">Calditerrivibrio nitroreducens</name>
    <dbReference type="NCBI Taxonomy" id="477976"/>
    <lineage>
        <taxon>Bacteria</taxon>
        <taxon>Pseudomonadati</taxon>
        <taxon>Deferribacterota</taxon>
        <taxon>Deferribacteres</taxon>
        <taxon>Deferribacterales</taxon>
        <taxon>Calditerrivibrionaceae</taxon>
    </lineage>
</organism>
<feature type="domain" description="Tetrapyrrole methylase" evidence="6">
    <location>
        <begin position="22"/>
        <end position="201"/>
    </location>
</feature>
<proteinExistence type="predicted"/>
<sequence length="223" mass="25297">MLIVAGIPLDEEYHNLPDDLKDIARSSDFVIGEEKKNVLKFLARSDARGKEFILLNEHTEEHDYFDIVDRVKNAGKVLFFSDGGTPCVADPGYKFIDLCHNAGVSIVPYPGPSSITAALSISGFYAERFYFAGFLPKDRSLYKKFAEKIEIIGETTVIFERPYGMKNIIEFVKLIKKRKICIIVNIGKPDFYYIRGTVEDISNILSDKKNIKSPFVTIIDRKL</sequence>
<keyword evidence="4" id="KW-0808">Transferase</keyword>